<feature type="domain" description="HTH gntR-type" evidence="4">
    <location>
        <begin position="5"/>
        <end position="73"/>
    </location>
</feature>
<name>A0A0J6WRA5_9FIRM</name>
<evidence type="ECO:0000259" key="4">
    <source>
        <dbReference type="PROSITE" id="PS50949"/>
    </source>
</evidence>
<dbReference type="InterPro" id="IPR000524">
    <property type="entry name" value="Tscrpt_reg_HTH_GntR"/>
</dbReference>
<dbReference type="InterPro" id="IPR008920">
    <property type="entry name" value="TF_FadR/GntR_C"/>
</dbReference>
<dbReference type="STRING" id="39029.BSR42_02000"/>
<proteinExistence type="predicted"/>
<organism evidence="5 6">
    <name type="scientific">Megasphaera cerevisiae DSM 20462</name>
    <dbReference type="NCBI Taxonomy" id="1122219"/>
    <lineage>
        <taxon>Bacteria</taxon>
        <taxon>Bacillati</taxon>
        <taxon>Bacillota</taxon>
        <taxon>Negativicutes</taxon>
        <taxon>Veillonellales</taxon>
        <taxon>Veillonellaceae</taxon>
        <taxon>Megasphaera</taxon>
    </lineage>
</organism>
<evidence type="ECO:0000256" key="2">
    <source>
        <dbReference type="ARBA" id="ARBA00023125"/>
    </source>
</evidence>
<keyword evidence="6" id="KW-1185">Reference proteome</keyword>
<dbReference type="SUPFAM" id="SSF48008">
    <property type="entry name" value="GntR ligand-binding domain-like"/>
    <property type="match status" value="1"/>
</dbReference>
<sequence length="243" mass="26962">MESKKSAREIAASYLLSQIKSGVLHPGDKIMNERSLAQQLGISRVPLREAIVSLSALGILESRQGNGTFVNRSRSATLAQIIMAYGLFEHALVDEVFEARILFEADAAKLAAVHRTPKDMQLLHDIMKKHGAAVDLYYAGTISVEEMLEYDGAVHLGIAAASHNHFIVQMVEAVRLVTLDKGLFRREYTLNTQHFRDSVESHQRIADAIGQGDAGAAYDLMQAHIRHVQAALDLDVFRRMEKD</sequence>
<dbReference type="SMART" id="SM00345">
    <property type="entry name" value="HTH_GNTR"/>
    <property type="match status" value="1"/>
</dbReference>
<accession>A0A0J6WRA5</accession>
<dbReference type="Proteomes" id="UP000036503">
    <property type="component" value="Unassembled WGS sequence"/>
</dbReference>
<dbReference type="PANTHER" id="PTHR43537:SF5">
    <property type="entry name" value="UXU OPERON TRANSCRIPTIONAL REGULATOR"/>
    <property type="match status" value="1"/>
</dbReference>
<protein>
    <submittedName>
        <fullName evidence="5">Transcriptional regulator</fullName>
    </submittedName>
</protein>
<dbReference type="InterPro" id="IPR036390">
    <property type="entry name" value="WH_DNA-bd_sf"/>
</dbReference>
<dbReference type="FunCoup" id="A0A0J6WRA5">
    <property type="interactions" value="103"/>
</dbReference>
<dbReference type="CDD" id="cd07377">
    <property type="entry name" value="WHTH_GntR"/>
    <property type="match status" value="1"/>
</dbReference>
<dbReference type="InterPro" id="IPR036388">
    <property type="entry name" value="WH-like_DNA-bd_sf"/>
</dbReference>
<dbReference type="PRINTS" id="PR00035">
    <property type="entry name" value="HTHGNTR"/>
</dbReference>
<dbReference type="AlphaFoldDB" id="A0A0J6WRA5"/>
<dbReference type="GO" id="GO:0003677">
    <property type="term" value="F:DNA binding"/>
    <property type="evidence" value="ECO:0007669"/>
    <property type="project" value="UniProtKB-KW"/>
</dbReference>
<dbReference type="Gene3D" id="1.10.10.10">
    <property type="entry name" value="Winged helix-like DNA-binding domain superfamily/Winged helix DNA-binding domain"/>
    <property type="match status" value="1"/>
</dbReference>
<dbReference type="InterPro" id="IPR011711">
    <property type="entry name" value="GntR_C"/>
</dbReference>
<comment type="caution">
    <text evidence="5">The sequence shown here is derived from an EMBL/GenBank/DDBJ whole genome shotgun (WGS) entry which is preliminary data.</text>
</comment>
<dbReference type="Gene3D" id="1.20.120.530">
    <property type="entry name" value="GntR ligand-binding domain-like"/>
    <property type="match status" value="1"/>
</dbReference>
<dbReference type="EMBL" id="LEKT01000037">
    <property type="protein sequence ID" value="KMO85990.1"/>
    <property type="molecule type" value="Genomic_DNA"/>
</dbReference>
<dbReference type="OrthoDB" id="9799482at2"/>
<dbReference type="RefSeq" id="WP_048514781.1">
    <property type="nucleotide sequence ID" value="NZ_FUXD01000012.1"/>
</dbReference>
<evidence type="ECO:0000313" key="6">
    <source>
        <dbReference type="Proteomes" id="UP000036503"/>
    </source>
</evidence>
<dbReference type="SUPFAM" id="SSF46785">
    <property type="entry name" value="Winged helix' DNA-binding domain"/>
    <property type="match status" value="1"/>
</dbReference>
<keyword evidence="3" id="KW-0804">Transcription</keyword>
<keyword evidence="1" id="KW-0805">Transcription regulation</keyword>
<dbReference type="GO" id="GO:0003700">
    <property type="term" value="F:DNA-binding transcription factor activity"/>
    <property type="evidence" value="ECO:0007669"/>
    <property type="project" value="InterPro"/>
</dbReference>
<evidence type="ECO:0000256" key="3">
    <source>
        <dbReference type="ARBA" id="ARBA00023163"/>
    </source>
</evidence>
<dbReference type="InParanoid" id="A0A0J6WRA5"/>
<gene>
    <name evidence="5" type="ORF">AB840_10395</name>
</gene>
<evidence type="ECO:0000313" key="5">
    <source>
        <dbReference type="EMBL" id="KMO85990.1"/>
    </source>
</evidence>
<dbReference type="Pfam" id="PF07729">
    <property type="entry name" value="FCD"/>
    <property type="match status" value="1"/>
</dbReference>
<dbReference type="PANTHER" id="PTHR43537">
    <property type="entry name" value="TRANSCRIPTIONAL REGULATOR, GNTR FAMILY"/>
    <property type="match status" value="1"/>
</dbReference>
<dbReference type="Pfam" id="PF00392">
    <property type="entry name" value="GntR"/>
    <property type="match status" value="1"/>
</dbReference>
<dbReference type="PATRIC" id="fig|1122219.3.peg.1923"/>
<evidence type="ECO:0000256" key="1">
    <source>
        <dbReference type="ARBA" id="ARBA00023015"/>
    </source>
</evidence>
<dbReference type="SMART" id="SM00895">
    <property type="entry name" value="FCD"/>
    <property type="match status" value="1"/>
</dbReference>
<keyword evidence="2" id="KW-0238">DNA-binding</keyword>
<dbReference type="PROSITE" id="PS50949">
    <property type="entry name" value="HTH_GNTR"/>
    <property type="match status" value="1"/>
</dbReference>
<reference evidence="5 6" key="1">
    <citation type="submission" date="2015-06" db="EMBL/GenBank/DDBJ databases">
        <title>Draft genome sequence of beer spoilage bacterium Megasphaera cerevisiae type strain 20462.</title>
        <authorList>
            <person name="Kutumbaka K."/>
            <person name="Pasmowitz J."/>
            <person name="Mategko J."/>
            <person name="Reyes D."/>
            <person name="Friedrich A."/>
            <person name="Han S."/>
            <person name="Martens-Habbena W."/>
            <person name="Neal-McKinney J."/>
            <person name="Janagama H.K."/>
            <person name="Nadala C."/>
            <person name="Samadpour M."/>
        </authorList>
    </citation>
    <scope>NUCLEOTIDE SEQUENCE [LARGE SCALE GENOMIC DNA]</scope>
    <source>
        <strain evidence="5 6">DSM 20462</strain>
    </source>
</reference>